<dbReference type="Gene3D" id="2.60.40.2220">
    <property type="match status" value="1"/>
</dbReference>
<keyword evidence="4 6" id="KW-0326">Glycosidase</keyword>
<dbReference type="GO" id="GO:0004559">
    <property type="term" value="F:alpha-mannosidase activity"/>
    <property type="evidence" value="ECO:0007669"/>
    <property type="project" value="UniProtKB-EC"/>
</dbReference>
<proteinExistence type="inferred from homology"/>
<comment type="similarity">
    <text evidence="1">Belongs to the glycosyl hydrolase 38 family.</text>
</comment>
<sequence length="1043" mass="119780">MIDEKQIESILYKLKRFEDTLSELLFEKIDTLDMVRYETTDSLYSIPDNVEYIPCKEGDLWGGEGCYGWFKGKYTVPEEMAGEPLFVYPKIEGYEALLWVNGKPFGTFATKIVVTTHGNHYCDMISLAPEAGEEIDIAIECYAGHYVKGTQPFENNKRSDFKNRYTSVDICVKNTEISDFYFDLKTLNQLVKALDRNNYRRANVINTFKKVHRILYYSYENVSREKFLEALREAAPLLKRELEKKNSASAPYAGLIGHSHMDTAWLWHIGETIKKCARTYSNQMSLMEQYPEHRFMQSSAYHSEMIKEHYPQLFEEIKKRVREGRYEPNGGVWVECDCNITSGESMIRQFLWGQRFTRENFGYTADTYWLPDTFGYSPTIPQIMKGCDVNYFVTTKLSWNDYTAFPYDSFYWKGLDGTRVLTHFPKTHDWPCPETLQFFLHSDKKHADIVKEKTVSNMKLIGYGFGDGGGGPQYEMIEMARRIEDLEGVPRTEHITVSNFMKKLENSIVDAPVYSGELYLELHRGTLTNQHQIKRNNRLAEIGLHNLEYVTVCNAISKMEKPDGREIALLMKRLLVNQFHDILPGTGIPRVHQECIKEVGNIICKANEMITDVIGAAGNDRITAINTLSFGRKDVIYFNLEEGRMLKDVQTQQTFTDIAGNHCVAAGGVEIPAFGAVTFSTVGGRPLNDIQDVPFKLEDDFLTTPFAKVHFDSKGYMDSFVDLRNNRELRGDGYALNTFLIAEDVPSRWDSWDLDADSQMKFRDEAELLSREVVSCGAVEFRIRNIYRLTELSTLKQDMIFFAHSPEVRFETVMDWNDNHRFLKTAFDTSVFSNFSREEVQFGYITRSLHRNTDDDKAKFEVSNHKYADISESRYGVAVLNDSKYGISVKDSNLRLSLHKGGCNPDYNGDKGIHECTYSLLPHNEGFSAEAVIKPAYCLNYKPLFGNTEICNTTLASLDADNIIIETVKPCEDIENGYIMRIYEAEGTYTNTRLSLGHEVSDIWETNMLEEAKQKISGHSCVELCFRPFEIKTLLIRIKSHSN</sequence>
<dbReference type="eggNOG" id="COG0383">
    <property type="taxonomic scope" value="Bacteria"/>
</dbReference>
<dbReference type="Gene3D" id="1.20.1270.50">
    <property type="entry name" value="Glycoside hydrolase family 38, central domain"/>
    <property type="match status" value="1"/>
</dbReference>
<dbReference type="EMBL" id="AORV01000072">
    <property type="protein sequence ID" value="EMS69197.1"/>
    <property type="molecule type" value="Genomic_DNA"/>
</dbReference>
<dbReference type="CDD" id="cd10789">
    <property type="entry name" value="GH38N_AMII_ER_cytosolic"/>
    <property type="match status" value="1"/>
</dbReference>
<dbReference type="Proteomes" id="UP000014155">
    <property type="component" value="Unassembled WGS sequence"/>
</dbReference>
<dbReference type="GO" id="GO:0046872">
    <property type="term" value="F:metal ion binding"/>
    <property type="evidence" value="ECO:0007669"/>
    <property type="project" value="UniProtKB-KW"/>
</dbReference>
<dbReference type="Pfam" id="PF09261">
    <property type="entry name" value="Alpha-mann_mid"/>
    <property type="match status" value="1"/>
</dbReference>
<gene>
    <name evidence="6" type="ORF">CTER_5313</name>
</gene>
<evidence type="ECO:0000313" key="6">
    <source>
        <dbReference type="EMBL" id="EMS69197.1"/>
    </source>
</evidence>
<dbReference type="GO" id="GO:0009313">
    <property type="term" value="P:oligosaccharide catabolic process"/>
    <property type="evidence" value="ECO:0007669"/>
    <property type="project" value="TreeGrafter"/>
</dbReference>
<dbReference type="EC" id="3.2.1.24" evidence="6"/>
<dbReference type="SUPFAM" id="SSF88713">
    <property type="entry name" value="Glycoside hydrolase/deacetylase"/>
    <property type="match status" value="1"/>
</dbReference>
<evidence type="ECO:0000256" key="2">
    <source>
        <dbReference type="ARBA" id="ARBA00022723"/>
    </source>
</evidence>
<dbReference type="InterPro" id="IPR015341">
    <property type="entry name" value="Glyco_hydro_38_cen"/>
</dbReference>
<comment type="caution">
    <text evidence="6">The sequence shown here is derived from an EMBL/GenBank/DDBJ whole genome shotgun (WGS) entry which is preliminary data.</text>
</comment>
<accession>S0FFE1</accession>
<evidence type="ECO:0000256" key="4">
    <source>
        <dbReference type="ARBA" id="ARBA00023295"/>
    </source>
</evidence>
<feature type="domain" description="Glycoside hydrolase family 38 central" evidence="5">
    <location>
        <begin position="521"/>
        <end position="599"/>
    </location>
</feature>
<dbReference type="SUPFAM" id="SSF88688">
    <property type="entry name" value="Families 57/38 glycoside transferase middle domain"/>
    <property type="match status" value="1"/>
</dbReference>
<evidence type="ECO:0000256" key="1">
    <source>
        <dbReference type="ARBA" id="ARBA00009792"/>
    </source>
</evidence>
<keyword evidence="2" id="KW-0479">Metal-binding</keyword>
<name>S0FFE1_RUMCE</name>
<dbReference type="PANTHER" id="PTHR46017">
    <property type="entry name" value="ALPHA-MANNOSIDASE 2C1"/>
    <property type="match status" value="1"/>
</dbReference>
<evidence type="ECO:0000313" key="7">
    <source>
        <dbReference type="Proteomes" id="UP000014155"/>
    </source>
</evidence>
<keyword evidence="7" id="KW-1185">Reference proteome</keyword>
<dbReference type="InterPro" id="IPR011682">
    <property type="entry name" value="Glyco_hydro_38_C"/>
</dbReference>
<dbReference type="GO" id="GO:0006013">
    <property type="term" value="P:mannose metabolic process"/>
    <property type="evidence" value="ECO:0007669"/>
    <property type="project" value="InterPro"/>
</dbReference>
<keyword evidence="3 6" id="KW-0378">Hydrolase</keyword>
<dbReference type="SMART" id="SM00872">
    <property type="entry name" value="Alpha-mann_mid"/>
    <property type="match status" value="1"/>
</dbReference>
<dbReference type="InterPro" id="IPR027291">
    <property type="entry name" value="Glyco_hydro_38_N_sf"/>
</dbReference>
<reference evidence="6 7" key="1">
    <citation type="journal article" date="2013" name="Genome Announc.">
        <title>Draft Genome Sequence of the Cellulolytic, Mesophilic, Anaerobic Bacterium Clostridium termitidis Strain CT1112 (DSM 5398).</title>
        <authorList>
            <person name="Lal S."/>
            <person name="Ramachandran U."/>
            <person name="Zhang X."/>
            <person name="Munir R."/>
            <person name="Sparling R."/>
            <person name="Levin D.B."/>
        </authorList>
    </citation>
    <scope>NUCLEOTIDE SEQUENCE [LARGE SCALE GENOMIC DNA]</scope>
    <source>
        <strain evidence="6 7">CT1112</strain>
    </source>
</reference>
<dbReference type="RefSeq" id="WP_004630987.1">
    <property type="nucleotide sequence ID" value="NZ_AORV01000072.1"/>
</dbReference>
<dbReference type="STRING" id="1195236.CTER_5313"/>
<protein>
    <submittedName>
        <fullName evidence="6">Alpha-mannosidase</fullName>
        <ecNumber evidence="6">3.2.1.24</ecNumber>
    </submittedName>
</protein>
<dbReference type="SUPFAM" id="SSF74650">
    <property type="entry name" value="Galactose mutarotase-like"/>
    <property type="match status" value="1"/>
</dbReference>
<dbReference type="Pfam" id="PF07748">
    <property type="entry name" value="Glyco_hydro_38C"/>
    <property type="match status" value="1"/>
</dbReference>
<organism evidence="6 7">
    <name type="scientific">Ruminiclostridium cellobioparum subsp. termitidis CT1112</name>
    <dbReference type="NCBI Taxonomy" id="1195236"/>
    <lineage>
        <taxon>Bacteria</taxon>
        <taxon>Bacillati</taxon>
        <taxon>Bacillota</taxon>
        <taxon>Clostridia</taxon>
        <taxon>Eubacteriales</taxon>
        <taxon>Oscillospiraceae</taxon>
        <taxon>Ruminiclostridium</taxon>
    </lineage>
</organism>
<dbReference type="InterPro" id="IPR041147">
    <property type="entry name" value="GH38_C"/>
</dbReference>
<dbReference type="PANTHER" id="PTHR46017:SF1">
    <property type="entry name" value="ALPHA-MANNOSIDASE 2C1"/>
    <property type="match status" value="1"/>
</dbReference>
<dbReference type="Gene3D" id="3.20.110.10">
    <property type="entry name" value="Glycoside hydrolase 38, N terminal domain"/>
    <property type="match status" value="1"/>
</dbReference>
<dbReference type="PATRIC" id="fig|1195236.3.peg.5450"/>
<dbReference type="InterPro" id="IPR011013">
    <property type="entry name" value="Gal_mutarotase_sf_dom"/>
</dbReference>
<dbReference type="Pfam" id="PF01074">
    <property type="entry name" value="Glyco_hydro_38N"/>
    <property type="match status" value="1"/>
</dbReference>
<dbReference type="InterPro" id="IPR037094">
    <property type="entry name" value="Glyco_hydro_38_cen_sf"/>
</dbReference>
<dbReference type="FunFam" id="3.20.110.10:FF:000002">
    <property type="entry name" value="alpha-mannosidase 2C1 isoform X1"/>
    <property type="match status" value="1"/>
</dbReference>
<dbReference type="Gene3D" id="2.70.98.30">
    <property type="entry name" value="Golgi alpha-mannosidase II, domain 4"/>
    <property type="match status" value="1"/>
</dbReference>
<evidence type="ECO:0000256" key="3">
    <source>
        <dbReference type="ARBA" id="ARBA00022801"/>
    </source>
</evidence>
<dbReference type="InterPro" id="IPR028995">
    <property type="entry name" value="Glyco_hydro_57/38_cen_sf"/>
</dbReference>
<dbReference type="Pfam" id="PF17677">
    <property type="entry name" value="Glyco_hydro38C2"/>
    <property type="match status" value="1"/>
</dbReference>
<dbReference type="InterPro" id="IPR000602">
    <property type="entry name" value="Glyco_hydro_38_N"/>
</dbReference>
<evidence type="ECO:0000259" key="5">
    <source>
        <dbReference type="SMART" id="SM00872"/>
    </source>
</evidence>
<dbReference type="InterPro" id="IPR011330">
    <property type="entry name" value="Glyco_hydro/deAcase_b/a-brl"/>
</dbReference>
<dbReference type="AlphaFoldDB" id="S0FFE1"/>
<dbReference type="GO" id="GO:0030246">
    <property type="term" value="F:carbohydrate binding"/>
    <property type="evidence" value="ECO:0007669"/>
    <property type="project" value="InterPro"/>
</dbReference>